<gene>
    <name evidence="2" type="ORF">CSKR_105732</name>
</gene>
<dbReference type="STRING" id="79923.A0A3R7HBG0"/>
<dbReference type="PANTHER" id="PTHR24114:SF2">
    <property type="entry name" value="F-BOX DOMAIN-CONTAINING PROTEIN-RELATED"/>
    <property type="match status" value="1"/>
</dbReference>
<evidence type="ECO:0000313" key="3">
    <source>
        <dbReference type="Proteomes" id="UP000286415"/>
    </source>
</evidence>
<reference evidence="2 3" key="2">
    <citation type="journal article" date="2021" name="Genomics">
        <title>High-quality reference genome for Clonorchis sinensis.</title>
        <authorList>
            <person name="Young N.D."/>
            <person name="Stroehlein A.J."/>
            <person name="Kinkar L."/>
            <person name="Wang T."/>
            <person name="Sohn W.M."/>
            <person name="Chang B.C.H."/>
            <person name="Kaur P."/>
            <person name="Weisz D."/>
            <person name="Dudchenko O."/>
            <person name="Aiden E.L."/>
            <person name="Korhonen P.K."/>
            <person name="Gasser R.B."/>
        </authorList>
    </citation>
    <scope>NUCLEOTIDE SEQUENCE [LARGE SCALE GENOMIC DNA]</scope>
    <source>
        <strain evidence="2">Cs-k2</strain>
    </source>
</reference>
<protein>
    <submittedName>
        <fullName evidence="2">Uncharacterized protein</fullName>
    </submittedName>
</protein>
<evidence type="ECO:0000256" key="1">
    <source>
        <dbReference type="SAM" id="MobiDB-lite"/>
    </source>
</evidence>
<name>A0A3R7HBG0_CLOSI</name>
<feature type="region of interest" description="Disordered" evidence="1">
    <location>
        <begin position="26"/>
        <end position="54"/>
    </location>
</feature>
<dbReference type="EMBL" id="NIRI02000042">
    <property type="protein sequence ID" value="KAG5448231.1"/>
    <property type="molecule type" value="Genomic_DNA"/>
</dbReference>
<dbReference type="InParanoid" id="A0A3R7HBG0"/>
<dbReference type="PANTHER" id="PTHR24114">
    <property type="entry name" value="LEUCINE RICH REPEAT FAMILY PROTEIN"/>
    <property type="match status" value="1"/>
</dbReference>
<dbReference type="InterPro" id="IPR001611">
    <property type="entry name" value="Leu-rich_rpt"/>
</dbReference>
<dbReference type="Proteomes" id="UP000286415">
    <property type="component" value="Unassembled WGS sequence"/>
</dbReference>
<sequence length="646" mass="72972">MDHSCCEFSAHLERIHQICADQLNPLTAPPETDVRNTERGEQNRNPKLLENGDKGELNDLLQDKLLGVQLSADIIQSGDSVGPKEEPQDIMTTWYRKYCKKHKVRARQPVLKRIRYACNQLNFKLQELGLTKDEFLPLICLIQECGRVEEVDFSFNSVGVFGLKVIRPILLNNPFLVVLNLAGSQLGAEGAAVIGDILAENTPLECLNLSNNHITDSSIVRISNGLKKNTRLRKLDLSRNSIESQEPASLAKALYTNSTLNRLSLHWNKIHSNGAVEFAKVLKYNKGLRLLDLSWNGFALRGTEALCEGLTRNKSLEELDLKSNRIELRAVLPLTKGLQQNSTLKVLRLGLNPLTVSGVHQLLHTLEHTATSGLTVLDLEGIQLNEKLTQIAHRISNSRPFTLLNENCVSWETRGGKYAKQDPMTFLMNYLNKHGIRIVDFYRLIDLQQTGMLSRADFIEGVLQQKIPLNANDLQTILDYIDHENTNQITHQLFFSRMYLYRITVRDQIRIRAGEFSKHQLDQNRLFVRPKGLSDIEKPPEGFPSKSKANKQTKPTGDESKIRQLNGMERTVASKEPMDNKTPAVSITVKGCKLDERAVSSMEFLRKLEQADTHSGMPNSESSSDNIPVPILDVFDESYFRYVSSL</sequence>
<proteinExistence type="predicted"/>
<dbReference type="InterPro" id="IPR032675">
    <property type="entry name" value="LRR_dom_sf"/>
</dbReference>
<dbReference type="Pfam" id="PF00560">
    <property type="entry name" value="LRR_1"/>
    <property type="match status" value="1"/>
</dbReference>
<feature type="compositionally biased region" description="Basic and acidic residues" evidence="1">
    <location>
        <begin position="32"/>
        <end position="44"/>
    </location>
</feature>
<dbReference type="AlphaFoldDB" id="A0A3R7HBG0"/>
<keyword evidence="3" id="KW-1185">Reference proteome</keyword>
<dbReference type="SUPFAM" id="SSF47473">
    <property type="entry name" value="EF-hand"/>
    <property type="match status" value="1"/>
</dbReference>
<feature type="region of interest" description="Disordered" evidence="1">
    <location>
        <begin position="531"/>
        <end position="560"/>
    </location>
</feature>
<evidence type="ECO:0000313" key="2">
    <source>
        <dbReference type="EMBL" id="KAG5448231.1"/>
    </source>
</evidence>
<dbReference type="SMART" id="SM00368">
    <property type="entry name" value="LRR_RI"/>
    <property type="match status" value="7"/>
</dbReference>
<accession>A0A3R7HBG0</accession>
<comment type="caution">
    <text evidence="2">The sequence shown here is derived from an EMBL/GenBank/DDBJ whole genome shotgun (WGS) entry which is preliminary data.</text>
</comment>
<dbReference type="OrthoDB" id="6241118at2759"/>
<organism evidence="2 3">
    <name type="scientific">Clonorchis sinensis</name>
    <name type="common">Chinese liver fluke</name>
    <dbReference type="NCBI Taxonomy" id="79923"/>
    <lineage>
        <taxon>Eukaryota</taxon>
        <taxon>Metazoa</taxon>
        <taxon>Spiralia</taxon>
        <taxon>Lophotrochozoa</taxon>
        <taxon>Platyhelminthes</taxon>
        <taxon>Trematoda</taxon>
        <taxon>Digenea</taxon>
        <taxon>Opisthorchiida</taxon>
        <taxon>Opisthorchiata</taxon>
        <taxon>Opisthorchiidae</taxon>
        <taxon>Clonorchis</taxon>
    </lineage>
</organism>
<dbReference type="Gene3D" id="3.80.10.10">
    <property type="entry name" value="Ribonuclease Inhibitor"/>
    <property type="match status" value="1"/>
</dbReference>
<dbReference type="SUPFAM" id="SSF52047">
    <property type="entry name" value="RNI-like"/>
    <property type="match status" value="1"/>
</dbReference>
<dbReference type="Pfam" id="PF13516">
    <property type="entry name" value="LRR_6"/>
    <property type="match status" value="4"/>
</dbReference>
<dbReference type="InterPro" id="IPR052394">
    <property type="entry name" value="LRR-containing"/>
</dbReference>
<dbReference type="InterPro" id="IPR011992">
    <property type="entry name" value="EF-hand-dom_pair"/>
</dbReference>
<reference evidence="2 3" key="1">
    <citation type="journal article" date="2018" name="Biotechnol. Adv.">
        <title>Improved genomic resources and new bioinformatic workflow for the carcinogenic parasite Clonorchis sinensis: Biotechnological implications.</title>
        <authorList>
            <person name="Wang D."/>
            <person name="Korhonen P.K."/>
            <person name="Gasser R.B."/>
            <person name="Young N.D."/>
        </authorList>
    </citation>
    <scope>NUCLEOTIDE SEQUENCE [LARGE SCALE GENOMIC DNA]</scope>
    <source>
        <strain evidence="2">Cs-k2</strain>
    </source>
</reference>